<accession>A0ABM6VF27</accession>
<name>A0ABM6VF27_9ACTN</name>
<gene>
    <name evidence="1" type="ORF">DDQ41_29020</name>
</gene>
<dbReference type="Pfam" id="PF21790">
    <property type="entry name" value="OGG"/>
    <property type="match status" value="1"/>
</dbReference>
<protein>
    <submittedName>
        <fullName evidence="1">Uncharacterized protein</fullName>
    </submittedName>
</protein>
<dbReference type="Proteomes" id="UP000245051">
    <property type="component" value="Chromosome"/>
</dbReference>
<dbReference type="EMBL" id="CP029254">
    <property type="protein sequence ID" value="AWK12292.1"/>
    <property type="molecule type" value="Genomic_DNA"/>
</dbReference>
<evidence type="ECO:0000313" key="1">
    <source>
        <dbReference type="EMBL" id="AWK12292.1"/>
    </source>
</evidence>
<evidence type="ECO:0000313" key="2">
    <source>
        <dbReference type="Proteomes" id="UP000245051"/>
    </source>
</evidence>
<sequence length="224" mass="24850">MTVMPTMTSVPDRDEVFGQAIPFYRARWLPLLPGPDWWPAELDACPTVAGRPRVDRTTVFGIARRSGTVEGRRHLLTASLVWGAGTRARSVARCARVFAESPPQEIDEHLDAALGVLREEGAVAAYYAFSNGHHIRFLGPAFFTKVLYFAGHEQRAGARRPLILDRFVSLALRAADTGEKWPPGGWTTPRYGRYLSFAHDHARRAGVLPDQMKAALFARGKQLA</sequence>
<dbReference type="InterPro" id="IPR048868">
    <property type="entry name" value="OGG-like_put"/>
</dbReference>
<proteinExistence type="predicted"/>
<reference evidence="1 2" key="1">
    <citation type="submission" date="2018-05" db="EMBL/GenBank/DDBJ databases">
        <title>Complete genome sequence of the Type Strain of Streptomyces spongiicola HNM0071, the producer of staurosporine.</title>
        <authorList>
            <person name="Zhou S."/>
            <person name="Huang X."/>
        </authorList>
    </citation>
    <scope>NUCLEOTIDE SEQUENCE [LARGE SCALE GENOMIC DNA]</scope>
    <source>
        <strain evidence="1 2">HNM0071</strain>
    </source>
</reference>
<organism evidence="1 2">
    <name type="scientific">Streptomyces spongiicola</name>
    <dbReference type="NCBI Taxonomy" id="1690221"/>
    <lineage>
        <taxon>Bacteria</taxon>
        <taxon>Bacillati</taxon>
        <taxon>Actinomycetota</taxon>
        <taxon>Actinomycetes</taxon>
        <taxon>Kitasatosporales</taxon>
        <taxon>Streptomycetaceae</taxon>
        <taxon>Streptomyces</taxon>
    </lineage>
</organism>
<keyword evidence="2" id="KW-1185">Reference proteome</keyword>